<dbReference type="EMBL" id="MZXV01000070">
    <property type="protein sequence ID" value="PZV34568.1"/>
    <property type="molecule type" value="Genomic_DNA"/>
</dbReference>
<keyword evidence="2" id="KW-1185">Reference proteome</keyword>
<organism evidence="1 2">
    <name type="scientific">Mesorhizobium kowhaii</name>
    <dbReference type="NCBI Taxonomy" id="1300272"/>
    <lineage>
        <taxon>Bacteria</taxon>
        <taxon>Pseudomonadati</taxon>
        <taxon>Pseudomonadota</taxon>
        <taxon>Alphaproteobacteria</taxon>
        <taxon>Hyphomicrobiales</taxon>
        <taxon>Phyllobacteriaceae</taxon>
        <taxon>Mesorhizobium</taxon>
    </lineage>
</organism>
<comment type="caution">
    <text evidence="1">The sequence shown here is derived from an EMBL/GenBank/DDBJ whole genome shotgun (WGS) entry which is preliminary data.</text>
</comment>
<sequence length="84" mass="9598">MLFPCLLWQEILPSLPMALDAMENIRPFYTDANMKTLKPMPEFKVTFMAMPQTKREMMMRECQDATMSKPDAEFCADVNAVAGS</sequence>
<evidence type="ECO:0000313" key="2">
    <source>
        <dbReference type="Proteomes" id="UP000248616"/>
    </source>
</evidence>
<evidence type="ECO:0000313" key="1">
    <source>
        <dbReference type="EMBL" id="PZV34568.1"/>
    </source>
</evidence>
<reference evidence="2" key="1">
    <citation type="submission" date="2017-03" db="EMBL/GenBank/DDBJ databases">
        <authorList>
            <person name="Safronova V.I."/>
            <person name="Sazanova A.L."/>
            <person name="Chirak E.R."/>
        </authorList>
    </citation>
    <scope>NUCLEOTIDE SEQUENCE [LARGE SCALE GENOMIC DNA]</scope>
    <source>
        <strain evidence="2">Ach-343</strain>
    </source>
</reference>
<dbReference type="Proteomes" id="UP000248616">
    <property type="component" value="Unassembled WGS sequence"/>
</dbReference>
<gene>
    <name evidence="1" type="ORF">B5V02_31080</name>
</gene>
<dbReference type="OrthoDB" id="8093117at2"/>
<accession>A0A2W7BYH4</accession>
<name>A0A2W7BYH4_9HYPH</name>
<protein>
    <submittedName>
        <fullName evidence="1">Uncharacterized protein</fullName>
    </submittedName>
</protein>
<proteinExistence type="predicted"/>
<dbReference type="AlphaFoldDB" id="A0A2W7BYH4"/>